<protein>
    <submittedName>
        <fullName evidence="1">Uncharacterized protein</fullName>
    </submittedName>
</protein>
<accession>A0A645I5C2</accession>
<organism evidence="1">
    <name type="scientific">bioreactor metagenome</name>
    <dbReference type="NCBI Taxonomy" id="1076179"/>
    <lineage>
        <taxon>unclassified sequences</taxon>
        <taxon>metagenomes</taxon>
        <taxon>ecological metagenomes</taxon>
    </lineage>
</organism>
<dbReference type="SUPFAM" id="SSF82714">
    <property type="entry name" value="Multidrug efflux transporter AcrB TolC docking domain, DN and DC subdomains"/>
    <property type="match status" value="1"/>
</dbReference>
<evidence type="ECO:0000313" key="1">
    <source>
        <dbReference type="EMBL" id="MPN46505.1"/>
    </source>
</evidence>
<sequence>MADLGVTSQAIADTLRIATAGDYDQGLAKLNLSQRQVPIVVKLPPEARTDLALLERLTVPGARGPVTLANVASIGIAGGPA</sequence>
<gene>
    <name evidence="1" type="ORF">SDC9_194091</name>
</gene>
<proteinExistence type="predicted"/>
<name>A0A645I5C2_9ZZZZ</name>
<dbReference type="AlphaFoldDB" id="A0A645I5C2"/>
<dbReference type="EMBL" id="VSSQ01107232">
    <property type="protein sequence ID" value="MPN46505.1"/>
    <property type="molecule type" value="Genomic_DNA"/>
</dbReference>
<dbReference type="InterPro" id="IPR027463">
    <property type="entry name" value="AcrB_DN_DC_subdom"/>
</dbReference>
<reference evidence="1" key="1">
    <citation type="submission" date="2019-08" db="EMBL/GenBank/DDBJ databases">
        <authorList>
            <person name="Kucharzyk K."/>
            <person name="Murdoch R.W."/>
            <person name="Higgins S."/>
            <person name="Loffler F."/>
        </authorList>
    </citation>
    <scope>NUCLEOTIDE SEQUENCE</scope>
</reference>
<dbReference type="Gene3D" id="3.30.2090.10">
    <property type="entry name" value="Multidrug efflux transporter AcrB TolC docking domain, DN and DC subdomains"/>
    <property type="match status" value="1"/>
</dbReference>
<comment type="caution">
    <text evidence="1">The sequence shown here is derived from an EMBL/GenBank/DDBJ whole genome shotgun (WGS) entry which is preliminary data.</text>
</comment>